<dbReference type="InterPro" id="IPR008909">
    <property type="entry name" value="DALR_anticod-bd"/>
</dbReference>
<dbReference type="InterPro" id="IPR037380">
    <property type="entry name" value="DALRD3"/>
</dbReference>
<dbReference type="GO" id="GO:0006420">
    <property type="term" value="P:arginyl-tRNA aminoacylation"/>
    <property type="evidence" value="ECO:0007669"/>
    <property type="project" value="InterPro"/>
</dbReference>
<feature type="domain" description="DALR anticodon binding" evidence="1">
    <location>
        <begin position="275"/>
        <end position="410"/>
    </location>
</feature>
<dbReference type="EMBL" id="VTPC01006843">
    <property type="protein sequence ID" value="KAF2894593.1"/>
    <property type="molecule type" value="Genomic_DNA"/>
</dbReference>
<dbReference type="Gene3D" id="1.10.730.10">
    <property type="entry name" value="Isoleucyl-tRNA Synthetase, Domain 1"/>
    <property type="match status" value="1"/>
</dbReference>
<dbReference type="Proteomes" id="UP000801492">
    <property type="component" value="Unassembled WGS sequence"/>
</dbReference>
<accession>A0A8K0CVQ8</accession>
<dbReference type="GO" id="GO:0005524">
    <property type="term" value="F:ATP binding"/>
    <property type="evidence" value="ECO:0007669"/>
    <property type="project" value="InterPro"/>
</dbReference>
<organism evidence="2 3">
    <name type="scientific">Ignelater luminosus</name>
    <name type="common">Cucubano</name>
    <name type="synonym">Pyrophorus luminosus</name>
    <dbReference type="NCBI Taxonomy" id="2038154"/>
    <lineage>
        <taxon>Eukaryota</taxon>
        <taxon>Metazoa</taxon>
        <taxon>Ecdysozoa</taxon>
        <taxon>Arthropoda</taxon>
        <taxon>Hexapoda</taxon>
        <taxon>Insecta</taxon>
        <taxon>Pterygota</taxon>
        <taxon>Neoptera</taxon>
        <taxon>Endopterygota</taxon>
        <taxon>Coleoptera</taxon>
        <taxon>Polyphaga</taxon>
        <taxon>Elateriformia</taxon>
        <taxon>Elateroidea</taxon>
        <taxon>Elateridae</taxon>
        <taxon>Agrypninae</taxon>
        <taxon>Pyrophorini</taxon>
        <taxon>Ignelater</taxon>
    </lineage>
</organism>
<dbReference type="SUPFAM" id="SSF47323">
    <property type="entry name" value="Anticodon-binding domain of a subclass of class I aminoacyl-tRNA synthetases"/>
    <property type="match status" value="1"/>
</dbReference>
<proteinExistence type="predicted"/>
<keyword evidence="3" id="KW-1185">Reference proteome</keyword>
<dbReference type="GO" id="GO:0004814">
    <property type="term" value="F:arginine-tRNA ligase activity"/>
    <property type="evidence" value="ECO:0007669"/>
    <property type="project" value="InterPro"/>
</dbReference>
<evidence type="ECO:0000313" key="2">
    <source>
        <dbReference type="EMBL" id="KAF2894593.1"/>
    </source>
</evidence>
<dbReference type="OrthoDB" id="9990834at2759"/>
<dbReference type="PANTHER" id="PTHR16043">
    <property type="entry name" value="DALRD3 PROTEIN"/>
    <property type="match status" value="1"/>
</dbReference>
<evidence type="ECO:0000259" key="1">
    <source>
        <dbReference type="SMART" id="SM00836"/>
    </source>
</evidence>
<dbReference type="GO" id="GO:0106217">
    <property type="term" value="P:tRNA C3-cytosine methylation"/>
    <property type="evidence" value="ECO:0007669"/>
    <property type="project" value="TreeGrafter"/>
</dbReference>
<sequence>MLYKEFLINLYKYLLNTEDYDNNIIRKHTRNLEKVGEFSFSSEKLSFCRNKEIEYSYSSETEIGELIVKQSKKWPLQVSKYAIINNSVHIYVDRILCYKGVIKQTLDEKQNYGSHRIDFARNINVLTDIEESNLNELSLSQLRMLLLKEVVLRLIEFNFCNNKAQNNTFIRLASNFNKTSNETYIVCGPVLSTKNGHKCDISAAEYYRKRTIDMRLMAEHKYGLRITSQVGWQEFFEKLGQAAVTIDLLQNKTNRGVTINLNDPTTANSKGASFILYNCARLATLFKEFDKRVSDNVYPALPSFENIDLSLLNQPEEWEILFLYVLQFPYIVNNCIKEIMEGRLYIHNLCNILCGMCSAFSVYYRRIRILTEPREHLFAVLHARIYLLKSVEQVLHNGLHLLNIQPVKQM</sequence>
<dbReference type="AlphaFoldDB" id="A0A8K0CVQ8"/>
<comment type="caution">
    <text evidence="2">The sequence shown here is derived from an EMBL/GenBank/DDBJ whole genome shotgun (WGS) entry which is preliminary data.</text>
</comment>
<reference evidence="2" key="1">
    <citation type="submission" date="2019-08" db="EMBL/GenBank/DDBJ databases">
        <title>The genome of the North American firefly Photinus pyralis.</title>
        <authorList>
            <consortium name="Photinus pyralis genome working group"/>
            <person name="Fallon T.R."/>
            <person name="Sander Lower S.E."/>
            <person name="Weng J.-K."/>
        </authorList>
    </citation>
    <scope>NUCLEOTIDE SEQUENCE</scope>
    <source>
        <strain evidence="2">TRF0915ILg1</strain>
        <tissue evidence="2">Whole body</tissue>
    </source>
</reference>
<gene>
    <name evidence="2" type="ORF">ILUMI_11581</name>
</gene>
<dbReference type="Pfam" id="PF05746">
    <property type="entry name" value="DALR_1"/>
    <property type="match status" value="1"/>
</dbReference>
<dbReference type="InterPro" id="IPR009080">
    <property type="entry name" value="tRNAsynth_Ia_anticodon-bd"/>
</dbReference>
<dbReference type="PANTHER" id="PTHR16043:SF1">
    <property type="entry name" value="DALR ANTICODON-BINDING DOMAIN-CONTAINING PROTEIN 3"/>
    <property type="match status" value="1"/>
</dbReference>
<dbReference type="SMART" id="SM00836">
    <property type="entry name" value="DALR_1"/>
    <property type="match status" value="1"/>
</dbReference>
<name>A0A8K0CVQ8_IGNLU</name>
<evidence type="ECO:0000313" key="3">
    <source>
        <dbReference type="Proteomes" id="UP000801492"/>
    </source>
</evidence>
<protein>
    <recommendedName>
        <fullName evidence="1">DALR anticodon binding domain-containing protein</fullName>
    </recommendedName>
</protein>
<dbReference type="GO" id="GO:0000049">
    <property type="term" value="F:tRNA binding"/>
    <property type="evidence" value="ECO:0007669"/>
    <property type="project" value="TreeGrafter"/>
</dbReference>